<protein>
    <submittedName>
        <fullName evidence="2">Uncharacterized protein</fullName>
    </submittedName>
</protein>
<feature type="transmembrane region" description="Helical" evidence="1">
    <location>
        <begin position="12"/>
        <end position="36"/>
    </location>
</feature>
<comment type="caution">
    <text evidence="2">The sequence shown here is derived from an EMBL/GenBank/DDBJ whole genome shotgun (WGS) entry which is preliminary data.</text>
</comment>
<gene>
    <name evidence="2" type="ORF">H5P30_15310</name>
</gene>
<evidence type="ECO:0000256" key="1">
    <source>
        <dbReference type="SAM" id="Phobius"/>
    </source>
</evidence>
<sequence>MNLPRVSKKKGAFSGFIAGYLAGMFLSFFAMIFWNWEMNKVNLFLLPVPFGFITSIVGWYFPRTMAALAWLLAFIPIP</sequence>
<name>A0A7X1B042_9BACT</name>
<keyword evidence="3" id="KW-1185">Reference proteome</keyword>
<keyword evidence="1" id="KW-1133">Transmembrane helix</keyword>
<proteinExistence type="predicted"/>
<keyword evidence="1" id="KW-0812">Transmembrane</keyword>
<reference evidence="2 3" key="1">
    <citation type="submission" date="2020-07" db="EMBL/GenBank/DDBJ databases">
        <authorList>
            <person name="Feng X."/>
        </authorList>
    </citation>
    <scope>NUCLEOTIDE SEQUENCE [LARGE SCALE GENOMIC DNA]</scope>
    <source>
        <strain evidence="2 3">JCM14086</strain>
    </source>
</reference>
<dbReference type="AlphaFoldDB" id="A0A7X1B042"/>
<dbReference type="EMBL" id="JACHVA010000121">
    <property type="protein sequence ID" value="MBC2603151.1"/>
    <property type="molecule type" value="Genomic_DNA"/>
</dbReference>
<keyword evidence="1" id="KW-0472">Membrane</keyword>
<dbReference type="RefSeq" id="WP_185693792.1">
    <property type="nucleotide sequence ID" value="NZ_JACHVA010000121.1"/>
</dbReference>
<feature type="transmembrane region" description="Helical" evidence="1">
    <location>
        <begin position="42"/>
        <end position="61"/>
    </location>
</feature>
<evidence type="ECO:0000313" key="2">
    <source>
        <dbReference type="EMBL" id="MBC2603151.1"/>
    </source>
</evidence>
<accession>A0A7X1B042</accession>
<evidence type="ECO:0000313" key="3">
    <source>
        <dbReference type="Proteomes" id="UP000525652"/>
    </source>
</evidence>
<dbReference type="Proteomes" id="UP000525652">
    <property type="component" value="Unassembled WGS sequence"/>
</dbReference>
<organism evidence="2 3">
    <name type="scientific">Puniceicoccus vermicola</name>
    <dbReference type="NCBI Taxonomy" id="388746"/>
    <lineage>
        <taxon>Bacteria</taxon>
        <taxon>Pseudomonadati</taxon>
        <taxon>Verrucomicrobiota</taxon>
        <taxon>Opitutia</taxon>
        <taxon>Puniceicoccales</taxon>
        <taxon>Puniceicoccaceae</taxon>
        <taxon>Puniceicoccus</taxon>
    </lineage>
</organism>